<evidence type="ECO:0000313" key="1">
    <source>
        <dbReference type="EMBL" id="KAL1881965.1"/>
    </source>
</evidence>
<gene>
    <name evidence="1" type="ORF">VTK73DRAFT_3294</name>
</gene>
<proteinExistence type="predicted"/>
<organism evidence="1 2">
    <name type="scientific">Phialemonium thermophilum</name>
    <dbReference type="NCBI Taxonomy" id="223376"/>
    <lineage>
        <taxon>Eukaryota</taxon>
        <taxon>Fungi</taxon>
        <taxon>Dikarya</taxon>
        <taxon>Ascomycota</taxon>
        <taxon>Pezizomycotina</taxon>
        <taxon>Sordariomycetes</taxon>
        <taxon>Sordariomycetidae</taxon>
        <taxon>Cephalothecales</taxon>
        <taxon>Cephalothecaceae</taxon>
        <taxon>Phialemonium</taxon>
    </lineage>
</organism>
<accession>A0ABR3Y100</accession>
<name>A0ABR3Y100_9PEZI</name>
<comment type="caution">
    <text evidence="1">The sequence shown here is derived from an EMBL/GenBank/DDBJ whole genome shotgun (WGS) entry which is preliminary data.</text>
</comment>
<protein>
    <submittedName>
        <fullName evidence="1">Uncharacterized protein</fullName>
    </submittedName>
</protein>
<sequence length="103" mass="11144">MVGKLMSLASGFVETAHFRCDESSNSSFTSRDFGGRLPPEFSTVCCSSSPTQFPATNRVNPGMPIILRNPSTSRKDISAACISCNNSSAEVHEYDVRKHPSLS</sequence>
<dbReference type="EMBL" id="JAZHXJ010000020">
    <property type="protein sequence ID" value="KAL1881965.1"/>
    <property type="molecule type" value="Genomic_DNA"/>
</dbReference>
<reference evidence="1 2" key="1">
    <citation type="journal article" date="2024" name="Commun. Biol.">
        <title>Comparative genomic analysis of thermophilic fungi reveals convergent evolutionary adaptations and gene losses.</title>
        <authorList>
            <person name="Steindorff A.S."/>
            <person name="Aguilar-Pontes M.V."/>
            <person name="Robinson A.J."/>
            <person name="Andreopoulos B."/>
            <person name="LaButti K."/>
            <person name="Kuo A."/>
            <person name="Mondo S."/>
            <person name="Riley R."/>
            <person name="Otillar R."/>
            <person name="Haridas S."/>
            <person name="Lipzen A."/>
            <person name="Grimwood J."/>
            <person name="Schmutz J."/>
            <person name="Clum A."/>
            <person name="Reid I.D."/>
            <person name="Moisan M.C."/>
            <person name="Butler G."/>
            <person name="Nguyen T.T.M."/>
            <person name="Dewar K."/>
            <person name="Conant G."/>
            <person name="Drula E."/>
            <person name="Henrissat B."/>
            <person name="Hansel C."/>
            <person name="Singer S."/>
            <person name="Hutchinson M.I."/>
            <person name="de Vries R.P."/>
            <person name="Natvig D.O."/>
            <person name="Powell A.J."/>
            <person name="Tsang A."/>
            <person name="Grigoriev I.V."/>
        </authorList>
    </citation>
    <scope>NUCLEOTIDE SEQUENCE [LARGE SCALE GENOMIC DNA]</scope>
    <source>
        <strain evidence="1 2">ATCC 24622</strain>
    </source>
</reference>
<evidence type="ECO:0000313" key="2">
    <source>
        <dbReference type="Proteomes" id="UP001586593"/>
    </source>
</evidence>
<keyword evidence="2" id="KW-1185">Reference proteome</keyword>
<dbReference type="Proteomes" id="UP001586593">
    <property type="component" value="Unassembled WGS sequence"/>
</dbReference>